<gene>
    <name evidence="1" type="ORF">CON36_37370</name>
</gene>
<dbReference type="AlphaFoldDB" id="A0A9X6SRF3"/>
<evidence type="ECO:0000313" key="2">
    <source>
        <dbReference type="Proteomes" id="UP000219922"/>
    </source>
</evidence>
<feature type="non-terminal residue" evidence="1">
    <location>
        <position position="68"/>
    </location>
</feature>
<protein>
    <submittedName>
        <fullName evidence="1">Uncharacterized protein</fullName>
    </submittedName>
</protein>
<proteinExistence type="predicted"/>
<comment type="caution">
    <text evidence="1">The sequence shown here is derived from an EMBL/GenBank/DDBJ whole genome shotgun (WGS) entry which is preliminary data.</text>
</comment>
<sequence length="68" mass="7723">MSNHEKAKKLYEMCNTDPKISTLMPLQALNGRGSVYYGLVAGLLINHYALNRYNSEFIPVTKDTFNIN</sequence>
<reference evidence="1 2" key="1">
    <citation type="submission" date="2017-09" db="EMBL/GenBank/DDBJ databases">
        <title>Large-scale bioinformatics analysis of Bacillus genomes uncovers conserved roles of natural products in bacterial physiology.</title>
        <authorList>
            <consortium name="Agbiome Team Llc"/>
            <person name="Bleich R.M."/>
            <person name="Grubbs K.J."/>
            <person name="Santa Maria K.C."/>
            <person name="Allen S.E."/>
            <person name="Farag S."/>
            <person name="Shank E.A."/>
            <person name="Bowers A."/>
        </authorList>
    </citation>
    <scope>NUCLEOTIDE SEQUENCE [LARGE SCALE GENOMIC DNA]</scope>
    <source>
        <strain evidence="1 2">AFS092789</strain>
    </source>
</reference>
<name>A0A9X6SRF3_BACCE</name>
<dbReference type="Proteomes" id="UP000219922">
    <property type="component" value="Unassembled WGS sequence"/>
</dbReference>
<organism evidence="1 2">
    <name type="scientific">Bacillus cereus</name>
    <dbReference type="NCBI Taxonomy" id="1396"/>
    <lineage>
        <taxon>Bacteria</taxon>
        <taxon>Bacillati</taxon>
        <taxon>Bacillota</taxon>
        <taxon>Bacilli</taxon>
        <taxon>Bacillales</taxon>
        <taxon>Bacillaceae</taxon>
        <taxon>Bacillus</taxon>
        <taxon>Bacillus cereus group</taxon>
    </lineage>
</organism>
<evidence type="ECO:0000313" key="1">
    <source>
        <dbReference type="EMBL" id="PDZ93779.1"/>
    </source>
</evidence>
<dbReference type="RefSeq" id="WP_141463105.1">
    <property type="nucleotide sequence ID" value="NZ_NVMX01000418.1"/>
</dbReference>
<accession>A0A9X6SRF3</accession>
<dbReference type="EMBL" id="NVMX01000418">
    <property type="protein sequence ID" value="PDZ93779.1"/>
    <property type="molecule type" value="Genomic_DNA"/>
</dbReference>